<organism evidence="1 2">
    <name type="scientific">Domibacillus aminovorans</name>
    <dbReference type="NCBI Taxonomy" id="29332"/>
    <lineage>
        <taxon>Bacteria</taxon>
        <taxon>Bacillati</taxon>
        <taxon>Bacillota</taxon>
        <taxon>Bacilli</taxon>
        <taxon>Bacillales</taxon>
        <taxon>Bacillaceae</taxon>
        <taxon>Domibacillus</taxon>
    </lineage>
</organism>
<dbReference type="OrthoDB" id="2187943at2"/>
<dbReference type="Proteomes" id="UP000077271">
    <property type="component" value="Unassembled WGS sequence"/>
</dbReference>
<evidence type="ECO:0000313" key="1">
    <source>
        <dbReference type="EMBL" id="OAH52913.1"/>
    </source>
</evidence>
<accession>A0A177KHP5</accession>
<reference evidence="1 2" key="1">
    <citation type="submission" date="2016-01" db="EMBL/GenBank/DDBJ databases">
        <title>Investigation of taxonomic status of Bacillus aminovorans.</title>
        <authorList>
            <person name="Verma A."/>
            <person name="Pal Y."/>
            <person name="Krishnamurthi S."/>
        </authorList>
    </citation>
    <scope>NUCLEOTIDE SEQUENCE [LARGE SCALE GENOMIC DNA]</scope>
    <source>
        <strain evidence="1 2">DSM 4337</strain>
    </source>
</reference>
<dbReference type="EMBL" id="LQWZ01000037">
    <property type="protein sequence ID" value="OAH52913.1"/>
    <property type="molecule type" value="Genomic_DNA"/>
</dbReference>
<protein>
    <submittedName>
        <fullName evidence="1">Uncharacterized protein</fullName>
    </submittedName>
</protein>
<dbReference type="AlphaFoldDB" id="A0A177KHP5"/>
<proteinExistence type="predicted"/>
<name>A0A177KHP5_9BACI</name>
<dbReference type="RefSeq" id="WP_018393451.1">
    <property type="nucleotide sequence ID" value="NZ_LQWZ01000037.1"/>
</dbReference>
<evidence type="ECO:0000313" key="2">
    <source>
        <dbReference type="Proteomes" id="UP000077271"/>
    </source>
</evidence>
<gene>
    <name evidence="1" type="ORF">AWH48_13995</name>
</gene>
<comment type="caution">
    <text evidence="1">The sequence shown here is derived from an EMBL/GenBank/DDBJ whole genome shotgun (WGS) entry which is preliminary data.</text>
</comment>
<sequence>MTWNEFLELQERVGWGEEFSFDYKNEEYWISQNVDGYYLTRSRGSITQEFDTSKALFENGTIEGQLLSEIYTDIDW</sequence>